<dbReference type="PANTHER" id="PTHR10877:SF194">
    <property type="entry name" value="LOCATION OF VULVA DEFECTIVE 1"/>
    <property type="match status" value="1"/>
</dbReference>
<gene>
    <name evidence="11" type="primary">LOC118418402</name>
</gene>
<feature type="domain" description="Polycystin" evidence="9">
    <location>
        <begin position="305"/>
        <end position="501"/>
    </location>
</feature>
<reference evidence="10" key="1">
    <citation type="journal article" date="2020" name="Nat. Ecol. Evol.">
        <title>Deeply conserved synteny resolves early events in vertebrate evolution.</title>
        <authorList>
            <person name="Simakov O."/>
            <person name="Marletaz F."/>
            <person name="Yue J.X."/>
            <person name="O'Connell B."/>
            <person name="Jenkins J."/>
            <person name="Brandt A."/>
            <person name="Calef R."/>
            <person name="Tung C.H."/>
            <person name="Huang T.K."/>
            <person name="Schmutz J."/>
            <person name="Satoh N."/>
            <person name="Yu J.K."/>
            <person name="Putnam N.H."/>
            <person name="Green R.E."/>
            <person name="Rokhsar D.S."/>
        </authorList>
    </citation>
    <scope>NUCLEOTIDE SEQUENCE [LARGE SCALE GENOMIC DNA]</scope>
    <source>
        <strain evidence="10">S238N-H82</strain>
    </source>
</reference>
<dbReference type="GO" id="GO:0005509">
    <property type="term" value="F:calcium ion binding"/>
    <property type="evidence" value="ECO:0007669"/>
    <property type="project" value="InterPro"/>
</dbReference>
<feature type="transmembrane region" description="Helical" evidence="7">
    <location>
        <begin position="694"/>
        <end position="720"/>
    </location>
</feature>
<dbReference type="PRINTS" id="PR01433">
    <property type="entry name" value="POLYCYSTIN2"/>
</dbReference>
<dbReference type="GeneID" id="118418402"/>
<dbReference type="Proteomes" id="UP000001554">
    <property type="component" value="Chromosome 1"/>
</dbReference>
<organism evidence="10 11">
    <name type="scientific">Branchiostoma floridae</name>
    <name type="common">Florida lancelet</name>
    <name type="synonym">Amphioxus</name>
    <dbReference type="NCBI Taxonomy" id="7739"/>
    <lineage>
        <taxon>Eukaryota</taxon>
        <taxon>Metazoa</taxon>
        <taxon>Chordata</taxon>
        <taxon>Cephalochordata</taxon>
        <taxon>Leptocardii</taxon>
        <taxon>Amphioxiformes</taxon>
        <taxon>Branchiostomatidae</taxon>
        <taxon>Branchiostoma</taxon>
    </lineage>
</organism>
<evidence type="ECO:0000256" key="7">
    <source>
        <dbReference type="SAM" id="Phobius"/>
    </source>
</evidence>
<evidence type="ECO:0000259" key="8">
    <source>
        <dbReference type="Pfam" id="PF08016"/>
    </source>
</evidence>
<feature type="transmembrane region" description="Helical" evidence="7">
    <location>
        <begin position="548"/>
        <end position="566"/>
    </location>
</feature>
<dbReference type="Gene3D" id="1.10.287.70">
    <property type="match status" value="1"/>
</dbReference>
<feature type="transmembrane region" description="Helical" evidence="7">
    <location>
        <begin position="265"/>
        <end position="284"/>
    </location>
</feature>
<feature type="transmembrane region" description="Helical" evidence="7">
    <location>
        <begin position="586"/>
        <end position="617"/>
    </location>
</feature>
<dbReference type="InterPro" id="IPR046791">
    <property type="entry name" value="Polycystin_dom"/>
</dbReference>
<feature type="transmembrane region" description="Helical" evidence="7">
    <location>
        <begin position="179"/>
        <end position="202"/>
    </location>
</feature>
<comment type="similarity">
    <text evidence="2">Belongs to the polycystin family.</text>
</comment>
<name>A0A9J7LC61_BRAFL</name>
<protein>
    <submittedName>
        <fullName evidence="11">Polycystic kidney disease protein 1-like 2 isoform X1</fullName>
    </submittedName>
</protein>
<feature type="transmembrane region" description="Helical" evidence="7">
    <location>
        <begin position="136"/>
        <end position="159"/>
    </location>
</feature>
<accession>A0A9J7LC61</accession>
<keyword evidence="4 7" id="KW-1133">Transmembrane helix</keyword>
<dbReference type="AlphaFoldDB" id="A0A9J7LC61"/>
<dbReference type="Pfam" id="PF20519">
    <property type="entry name" value="Polycystin_dom"/>
    <property type="match status" value="1"/>
</dbReference>
<feature type="transmembrane region" description="Helical" evidence="7">
    <location>
        <begin position="65"/>
        <end position="88"/>
    </location>
</feature>
<dbReference type="InterPro" id="IPR003915">
    <property type="entry name" value="PKD_2"/>
</dbReference>
<keyword evidence="6" id="KW-0325">Glycoprotein</keyword>
<dbReference type="OrthoDB" id="444119at2759"/>
<evidence type="ECO:0000256" key="4">
    <source>
        <dbReference type="ARBA" id="ARBA00022989"/>
    </source>
</evidence>
<dbReference type="Pfam" id="PF08016">
    <property type="entry name" value="PKD_channel"/>
    <property type="match status" value="1"/>
</dbReference>
<dbReference type="FunFam" id="1.10.287.70:FF:000086">
    <property type="entry name" value="Polycystic kidney disease 2"/>
    <property type="match status" value="1"/>
</dbReference>
<evidence type="ECO:0000256" key="3">
    <source>
        <dbReference type="ARBA" id="ARBA00022692"/>
    </source>
</evidence>
<keyword evidence="10" id="KW-1185">Reference proteome</keyword>
<comment type="subcellular location">
    <subcellularLocation>
        <location evidence="1">Membrane</location>
        <topology evidence="1">Multi-pass membrane protein</topology>
    </subcellularLocation>
</comment>
<feature type="transmembrane region" description="Helical" evidence="7">
    <location>
        <begin position="637"/>
        <end position="659"/>
    </location>
</feature>
<dbReference type="OMA" id="NTEATHI"/>
<feature type="domain" description="Polycystin cation channel PKD1/PKD2" evidence="8">
    <location>
        <begin position="507"/>
        <end position="726"/>
    </location>
</feature>
<reference evidence="11" key="2">
    <citation type="submission" date="2025-08" db="UniProtKB">
        <authorList>
            <consortium name="RefSeq"/>
        </authorList>
    </citation>
    <scope>IDENTIFICATION</scope>
    <source>
        <strain evidence="11">S238N-H82</strain>
        <tissue evidence="11">Testes</tissue>
    </source>
</reference>
<evidence type="ECO:0000256" key="2">
    <source>
        <dbReference type="ARBA" id="ARBA00007200"/>
    </source>
</evidence>
<evidence type="ECO:0000256" key="1">
    <source>
        <dbReference type="ARBA" id="ARBA00004141"/>
    </source>
</evidence>
<evidence type="ECO:0000259" key="9">
    <source>
        <dbReference type="Pfam" id="PF20519"/>
    </source>
</evidence>
<evidence type="ECO:0000313" key="10">
    <source>
        <dbReference type="Proteomes" id="UP000001554"/>
    </source>
</evidence>
<dbReference type="RefSeq" id="XP_035680182.1">
    <property type="nucleotide sequence ID" value="XM_035824289.1"/>
</dbReference>
<sequence>MSDGHLWFSVASRPTRSHFTRVQRASCCLSLVFLTMITNAMFYRTDDSLRQQVYRLGPFVFTPSQLWISAVSTLIVFPVNFVIVYVFTKSRPNPVKIKHPSTGSLYKIPSSASKVHRDRIKRQHDKTRKQSGLPHWCVYIGWVLVFLSATGSAFFVILYSMEWGAEKSGEWLTSILLSIFQSVLIVQPLKVLLLGLLIAFIFKKIGKAEMMDADALNGDEEFLPKPMDAEDVRPPAKPVSCRASDDRQLAAARALRLKEARMRTILWDVFKHFLVVAVVFYLAFSSSATVGHHMHKSLKQRFPTFKKIDSVDKLWSWSNTELLGVLFTQNGSKLLDDQSYRVGAAAFKQFRSRPGDCTTNITTFPRCKLDYTMAQHEEGDFAVGWRPLPEADANATRCRRRCTNDTAWDFTEGKSLPYFGQVKTYVDGAYMFEIGNDPDPAASVMERLQKREWLDGFTEAVVVEINAYNANADLFAVITLMVEFVAGRGTTPTRNIHIFKLSSYVGTSGQLMVGFQITFVVLFVLSLFREGKKMFHQRRTYFCQPWNCLEFLRLLICVVAIVLFSVKEGLRSSYVSQLKALEGGYLSFRIIAAFSDVFASVLAILVFVMTLQFLQLLSFNRAIGVLFHTLRKATNKIAAFLSMLCVVFIAFSTSGGLLFGGEADGYINILTSARTLLVMMFGDTTFKDMSADHLVIFRIYFLSFVIAVVMILANMFLGILDEQFATSKNNPNGPGGDSDMGEFMVDRVLQYFGIGTRSVRPRAPEAKGTYEEEEAPEDVRELECKLDLVLKKINLL</sequence>
<evidence type="ECO:0000256" key="6">
    <source>
        <dbReference type="ARBA" id="ARBA00023180"/>
    </source>
</evidence>
<dbReference type="InterPro" id="IPR051223">
    <property type="entry name" value="Polycystin"/>
</dbReference>
<dbReference type="GO" id="GO:0050982">
    <property type="term" value="P:detection of mechanical stimulus"/>
    <property type="evidence" value="ECO:0000318"/>
    <property type="project" value="GO_Central"/>
</dbReference>
<evidence type="ECO:0000313" key="11">
    <source>
        <dbReference type="RefSeq" id="XP_035680182.1"/>
    </source>
</evidence>
<dbReference type="GO" id="GO:0005262">
    <property type="term" value="F:calcium channel activity"/>
    <property type="evidence" value="ECO:0000318"/>
    <property type="project" value="GO_Central"/>
</dbReference>
<keyword evidence="5 7" id="KW-0472">Membrane</keyword>
<dbReference type="GO" id="GO:0016020">
    <property type="term" value="C:membrane"/>
    <property type="evidence" value="ECO:0000318"/>
    <property type="project" value="GO_Central"/>
</dbReference>
<evidence type="ECO:0000256" key="5">
    <source>
        <dbReference type="ARBA" id="ARBA00023136"/>
    </source>
</evidence>
<proteinExistence type="inferred from homology"/>
<feature type="transmembrane region" description="Helical" evidence="7">
    <location>
        <begin position="509"/>
        <end position="528"/>
    </location>
</feature>
<dbReference type="PANTHER" id="PTHR10877">
    <property type="entry name" value="POLYCYSTIN FAMILY MEMBER"/>
    <property type="match status" value="1"/>
</dbReference>
<dbReference type="InterPro" id="IPR013122">
    <property type="entry name" value="PKD1_2_channel"/>
</dbReference>
<keyword evidence="3 7" id="KW-0812">Transmembrane</keyword>
<feature type="transmembrane region" description="Helical" evidence="7">
    <location>
        <begin position="25"/>
        <end position="45"/>
    </location>
</feature>
<dbReference type="KEGG" id="bfo:118418402"/>